<keyword evidence="1" id="KW-0472">Membrane</keyword>
<evidence type="ECO:0000313" key="3">
    <source>
        <dbReference type="Proteomes" id="UP000295773"/>
    </source>
</evidence>
<keyword evidence="3" id="KW-1185">Reference proteome</keyword>
<dbReference type="AlphaFoldDB" id="A0A4R3SYZ2"/>
<comment type="caution">
    <text evidence="2">The sequence shown here is derived from an EMBL/GenBank/DDBJ whole genome shotgun (WGS) entry which is preliminary data.</text>
</comment>
<organism evidence="2 3">
    <name type="scientific">Longicatena caecimuris</name>
    <dbReference type="NCBI Taxonomy" id="1796635"/>
    <lineage>
        <taxon>Bacteria</taxon>
        <taxon>Bacillati</taxon>
        <taxon>Bacillota</taxon>
        <taxon>Erysipelotrichia</taxon>
        <taxon>Erysipelotrichales</taxon>
        <taxon>Erysipelotrichaceae</taxon>
        <taxon>Longicatena</taxon>
    </lineage>
</organism>
<evidence type="ECO:0000256" key="1">
    <source>
        <dbReference type="SAM" id="Phobius"/>
    </source>
</evidence>
<dbReference type="RefSeq" id="WP_008691075.1">
    <property type="nucleotide sequence ID" value="NZ_AP024510.1"/>
</dbReference>
<protein>
    <submittedName>
        <fullName evidence="2">Uncharacterized protein</fullName>
    </submittedName>
</protein>
<name>A0A4R3SYZ2_9FIRM</name>
<dbReference type="EMBL" id="SMBP01000025">
    <property type="protein sequence ID" value="TCU53854.1"/>
    <property type="molecule type" value="Genomic_DNA"/>
</dbReference>
<reference evidence="2 3" key="1">
    <citation type="submission" date="2019-03" db="EMBL/GenBank/DDBJ databases">
        <title>Genomic Encyclopedia of Type Strains, Phase IV (KMG-IV): sequencing the most valuable type-strain genomes for metagenomic binning, comparative biology and taxonomic classification.</title>
        <authorList>
            <person name="Goeker M."/>
        </authorList>
    </citation>
    <scope>NUCLEOTIDE SEQUENCE [LARGE SCALE GENOMIC DNA]</scope>
    <source>
        <strain evidence="2 3">DSM 29481</strain>
    </source>
</reference>
<accession>A0A4R3SYZ2</accession>
<sequence length="49" mass="5423">MKGKDLTTNTTIATTHPDNTILTAIVKPRNILIVIGLMAVFILSFYLFT</sequence>
<dbReference type="Proteomes" id="UP000295773">
    <property type="component" value="Unassembled WGS sequence"/>
</dbReference>
<feature type="transmembrane region" description="Helical" evidence="1">
    <location>
        <begin position="31"/>
        <end position="48"/>
    </location>
</feature>
<keyword evidence="1" id="KW-1133">Transmembrane helix</keyword>
<evidence type="ECO:0000313" key="2">
    <source>
        <dbReference type="EMBL" id="TCU53854.1"/>
    </source>
</evidence>
<proteinExistence type="predicted"/>
<dbReference type="GeneID" id="73794355"/>
<keyword evidence="1" id="KW-0812">Transmembrane</keyword>
<gene>
    <name evidence="2" type="ORF">EDD61_12519</name>
</gene>